<dbReference type="InterPro" id="IPR001463">
    <property type="entry name" value="Na/Ala_symport"/>
</dbReference>
<evidence type="ECO:0000313" key="10">
    <source>
        <dbReference type="EMBL" id="KIU12831.1"/>
    </source>
</evidence>
<dbReference type="Pfam" id="PF01235">
    <property type="entry name" value="Na_Ala_symp"/>
    <property type="match status" value="1"/>
</dbReference>
<evidence type="ECO:0000256" key="9">
    <source>
        <dbReference type="SAM" id="Phobius"/>
    </source>
</evidence>
<evidence type="ECO:0000256" key="8">
    <source>
        <dbReference type="ARBA" id="ARBA00023136"/>
    </source>
</evidence>
<comment type="subcellular location">
    <subcellularLocation>
        <location evidence="1">Cell membrane</location>
        <topology evidence="1">Multi-pass membrane protein</topology>
    </subcellularLocation>
</comment>
<evidence type="ECO:0000313" key="11">
    <source>
        <dbReference type="Proteomes" id="UP000032247"/>
    </source>
</evidence>
<evidence type="ECO:0000256" key="5">
    <source>
        <dbReference type="ARBA" id="ARBA00022692"/>
    </source>
</evidence>
<dbReference type="GO" id="GO:0005283">
    <property type="term" value="F:amino acid:sodium symporter activity"/>
    <property type="evidence" value="ECO:0007669"/>
    <property type="project" value="InterPro"/>
</dbReference>
<dbReference type="AlphaFoldDB" id="A0A0D1LAE7"/>
<evidence type="ECO:0000256" key="3">
    <source>
        <dbReference type="ARBA" id="ARBA00022448"/>
    </source>
</evidence>
<name>A0A0D1LAE7_BACIU</name>
<keyword evidence="5 9" id="KW-0812">Transmembrane</keyword>
<comment type="caution">
    <text evidence="10">The sequence shown here is derived from an EMBL/GenBank/DDBJ whole genome shotgun (WGS) entry which is preliminary data.</text>
</comment>
<keyword evidence="7 9" id="KW-1133">Transmembrane helix</keyword>
<protein>
    <submittedName>
        <fullName evidence="10">Amino acid carrier protein</fullName>
    </submittedName>
</protein>
<evidence type="ECO:0000256" key="2">
    <source>
        <dbReference type="ARBA" id="ARBA00009261"/>
    </source>
</evidence>
<organism evidence="10 11">
    <name type="scientific">Bacillus subtilis</name>
    <dbReference type="NCBI Taxonomy" id="1423"/>
    <lineage>
        <taxon>Bacteria</taxon>
        <taxon>Bacillati</taxon>
        <taxon>Bacillota</taxon>
        <taxon>Bacilli</taxon>
        <taxon>Bacillales</taxon>
        <taxon>Bacillaceae</taxon>
        <taxon>Bacillus</taxon>
    </lineage>
</organism>
<accession>A0A0D1LAE7</accession>
<reference evidence="10 11" key="1">
    <citation type="submission" date="2014-12" db="EMBL/GenBank/DDBJ databases">
        <title>Comparative genome analysis of Bacillus coagulans HM-08, Clostridium butyricum HM-68, Bacillus subtilis HM-66 and Bacillus licheniformis BL-09.</title>
        <authorList>
            <person name="Zhang H."/>
        </authorList>
    </citation>
    <scope>NUCLEOTIDE SEQUENCE [LARGE SCALE GENOMIC DNA]</scope>
    <source>
        <strain evidence="10 11">HM-66</strain>
    </source>
</reference>
<evidence type="ECO:0000256" key="7">
    <source>
        <dbReference type="ARBA" id="ARBA00022989"/>
    </source>
</evidence>
<evidence type="ECO:0000256" key="4">
    <source>
        <dbReference type="ARBA" id="ARBA00022475"/>
    </source>
</evidence>
<evidence type="ECO:0000256" key="1">
    <source>
        <dbReference type="ARBA" id="ARBA00004651"/>
    </source>
</evidence>
<dbReference type="Proteomes" id="UP000032247">
    <property type="component" value="Unassembled WGS sequence"/>
</dbReference>
<gene>
    <name evidence="10" type="ORF">SC09_Contig19orf01415</name>
</gene>
<keyword evidence="3" id="KW-0813">Transport</keyword>
<evidence type="ECO:0000256" key="6">
    <source>
        <dbReference type="ARBA" id="ARBA00022847"/>
    </source>
</evidence>
<feature type="transmembrane region" description="Helical" evidence="9">
    <location>
        <begin position="6"/>
        <end position="23"/>
    </location>
</feature>
<keyword evidence="6" id="KW-0769">Symport</keyword>
<proteinExistence type="inferred from homology"/>
<keyword evidence="4" id="KW-1003">Cell membrane</keyword>
<keyword evidence="8 9" id="KW-0472">Membrane</keyword>
<dbReference type="PATRIC" id="fig|1423.173.peg.1715"/>
<sequence>MGIMALINLIVITLLSNVAYKVYKDYAKQRKQGLDPVFKAKNIPGLKNAETWEDEKQEA</sequence>
<dbReference type="EMBL" id="JXBC01000002">
    <property type="protein sequence ID" value="KIU12831.1"/>
    <property type="molecule type" value="Genomic_DNA"/>
</dbReference>
<comment type="similarity">
    <text evidence="2">Belongs to the alanine or glycine:cation symporter (AGCS) (TC 2.A.25) family.</text>
</comment>
<dbReference type="GO" id="GO:0005886">
    <property type="term" value="C:plasma membrane"/>
    <property type="evidence" value="ECO:0007669"/>
    <property type="project" value="UniProtKB-SubCell"/>
</dbReference>